<dbReference type="PANTHER" id="PTHR39559">
    <property type="match status" value="1"/>
</dbReference>
<evidence type="ECO:0000313" key="3">
    <source>
        <dbReference type="Proteomes" id="UP000230790"/>
    </source>
</evidence>
<dbReference type="GO" id="GO:0006006">
    <property type="term" value="P:glucose metabolic process"/>
    <property type="evidence" value="ECO:0007669"/>
    <property type="project" value="InterPro"/>
</dbReference>
<dbReference type="PANTHER" id="PTHR39559:SF1">
    <property type="entry name" value="ISOCITRATE DEHYDROGENASE KINASE_PHOSPHATASE"/>
    <property type="match status" value="1"/>
</dbReference>
<dbReference type="GO" id="GO:0016208">
    <property type="term" value="F:AMP binding"/>
    <property type="evidence" value="ECO:0007669"/>
    <property type="project" value="TreeGrafter"/>
</dbReference>
<keyword evidence="2" id="KW-0418">Kinase</keyword>
<dbReference type="InterPro" id="IPR010452">
    <property type="entry name" value="Isocitrate_DH_AceK"/>
</dbReference>
<evidence type="ECO:0000313" key="2">
    <source>
        <dbReference type="EMBL" id="PJF45502.1"/>
    </source>
</evidence>
<dbReference type="GO" id="GO:0008772">
    <property type="term" value="F:[isocitrate dehydrogenase (NADP+)] kinase activity"/>
    <property type="evidence" value="ECO:0007669"/>
    <property type="project" value="InterPro"/>
</dbReference>
<proteinExistence type="predicted"/>
<feature type="non-terminal residue" evidence="2">
    <location>
        <position position="129"/>
    </location>
</feature>
<gene>
    <name evidence="2" type="ORF">CUN48_18560</name>
</gene>
<dbReference type="InterPro" id="IPR046854">
    <property type="entry name" value="AceK_regulatory"/>
</dbReference>
<feature type="domain" description="Isocitrate dehydrogenase kinase/phosphatase (AceK) regulatory" evidence="1">
    <location>
        <begin position="1"/>
        <end position="129"/>
    </location>
</feature>
<organism evidence="2 3">
    <name type="scientific">Candidatus Thermofonsia Clade 3 bacterium</name>
    <dbReference type="NCBI Taxonomy" id="2364212"/>
    <lineage>
        <taxon>Bacteria</taxon>
        <taxon>Bacillati</taxon>
        <taxon>Chloroflexota</taxon>
        <taxon>Candidatus Thermofontia</taxon>
        <taxon>Candidatus Thermofonsia Clade 3</taxon>
    </lineage>
</organism>
<keyword evidence="2" id="KW-0808">Transferase</keyword>
<dbReference type="GO" id="GO:0005737">
    <property type="term" value="C:cytoplasm"/>
    <property type="evidence" value="ECO:0007669"/>
    <property type="project" value="InterPro"/>
</dbReference>
<dbReference type="GO" id="GO:0005524">
    <property type="term" value="F:ATP binding"/>
    <property type="evidence" value="ECO:0007669"/>
    <property type="project" value="TreeGrafter"/>
</dbReference>
<name>A0A2M8Q6S1_9CHLR</name>
<reference evidence="2 3" key="1">
    <citation type="submission" date="2017-11" db="EMBL/GenBank/DDBJ databases">
        <title>Evolution of Phototrophy in the Chloroflexi Phylum Driven by Horizontal Gene Transfer.</title>
        <authorList>
            <person name="Ward L.M."/>
            <person name="Hemp J."/>
            <person name="Shih P.M."/>
            <person name="Mcglynn S.E."/>
            <person name="Fischer W."/>
        </authorList>
    </citation>
    <scope>NUCLEOTIDE SEQUENCE [LARGE SCALE GENOMIC DNA]</scope>
    <source>
        <strain evidence="2">JP3_7</strain>
    </source>
</reference>
<accession>A0A2M8Q6S1</accession>
<sequence>FYNSVTRRVLNTVGVDPALEFVWFGATTLPTGETPIMRVYTQVGSLEAMIKAILCDYRFAAPYEDLEGDARRVARAMERALRAHWDAPDFDVVEMVKSVFYRNKAAYLVGRVRKRNRVIPIILPLLHEE</sequence>
<feature type="non-terminal residue" evidence="2">
    <location>
        <position position="1"/>
    </location>
</feature>
<dbReference type="Pfam" id="PF20423">
    <property type="entry name" value="AceK_regulatory"/>
    <property type="match status" value="1"/>
</dbReference>
<dbReference type="EMBL" id="PGTN01001029">
    <property type="protein sequence ID" value="PJF45502.1"/>
    <property type="molecule type" value="Genomic_DNA"/>
</dbReference>
<comment type="caution">
    <text evidence="2">The sequence shown here is derived from an EMBL/GenBank/DDBJ whole genome shotgun (WGS) entry which is preliminary data.</text>
</comment>
<protein>
    <submittedName>
        <fullName evidence="2">Bifunctional isocitrate dehydrogenase kinase/phosphatase</fullName>
    </submittedName>
</protein>
<dbReference type="AlphaFoldDB" id="A0A2M8Q6S1"/>
<dbReference type="GO" id="GO:0004721">
    <property type="term" value="F:phosphoprotein phosphatase activity"/>
    <property type="evidence" value="ECO:0007669"/>
    <property type="project" value="TreeGrafter"/>
</dbReference>
<dbReference type="Proteomes" id="UP000230790">
    <property type="component" value="Unassembled WGS sequence"/>
</dbReference>
<evidence type="ECO:0000259" key="1">
    <source>
        <dbReference type="Pfam" id="PF20423"/>
    </source>
</evidence>